<dbReference type="EC" id="2.8.5.2" evidence="14"/>
<evidence type="ECO:0000256" key="17">
    <source>
        <dbReference type="PIRSR" id="PIRSR038455-3"/>
    </source>
</evidence>
<comment type="caution">
    <text evidence="19">The sequence shown here is derived from an EMBL/GenBank/DDBJ whole genome shotgun (WGS) entry which is preliminary data.</text>
</comment>
<feature type="domain" description="Cytochrome c" evidence="18">
    <location>
        <begin position="60"/>
        <end position="145"/>
    </location>
</feature>
<keyword evidence="20" id="KW-1185">Reference proteome</keyword>
<evidence type="ECO:0000256" key="3">
    <source>
        <dbReference type="ARBA" id="ARBA00022448"/>
    </source>
</evidence>
<feature type="binding site" description="axial binding residue" evidence="17">
    <location>
        <position position="117"/>
    </location>
    <ligand>
        <name>heme c</name>
        <dbReference type="ChEBI" id="CHEBI:61717"/>
        <label>1</label>
    </ligand>
    <ligandPart>
        <name>Fe</name>
        <dbReference type="ChEBI" id="CHEBI:18248"/>
    </ligandPart>
</feature>
<dbReference type="EMBL" id="QWFX01000016">
    <property type="protein sequence ID" value="RIJ26938.1"/>
    <property type="molecule type" value="Genomic_DNA"/>
</dbReference>
<dbReference type="InterPro" id="IPR009056">
    <property type="entry name" value="Cyt_c-like_dom"/>
</dbReference>
<feature type="binding site" description="covalent" evidence="16">
    <location>
        <position position="183"/>
    </location>
    <ligand>
        <name>heme c</name>
        <dbReference type="ChEBI" id="CHEBI:61717"/>
        <label>2</label>
    </ligand>
</feature>
<dbReference type="GO" id="GO:0070069">
    <property type="term" value="C:cytochrome complex"/>
    <property type="evidence" value="ECO:0007669"/>
    <property type="project" value="InterPro"/>
</dbReference>
<evidence type="ECO:0000256" key="8">
    <source>
        <dbReference type="ARBA" id="ARBA00022764"/>
    </source>
</evidence>
<keyword evidence="5 14" id="KW-0808">Transferase</keyword>
<evidence type="ECO:0000256" key="5">
    <source>
        <dbReference type="ARBA" id="ARBA00022679"/>
    </source>
</evidence>
<comment type="subunit">
    <text evidence="2 14">Heterodimer of SoxA and SoxX.</text>
</comment>
<keyword evidence="8 14" id="KW-0574">Periplasm</keyword>
<feature type="binding site" description="axial binding residue" evidence="17">
    <location>
        <position position="225"/>
    </location>
    <ligand>
        <name>heme c</name>
        <dbReference type="ChEBI" id="CHEBI:61717"/>
        <label>2</label>
    </ligand>
    <ligandPart>
        <name>Fe</name>
        <dbReference type="ChEBI" id="CHEBI:18248"/>
    </ligandPart>
</feature>
<evidence type="ECO:0000256" key="12">
    <source>
        <dbReference type="ARBA" id="ARBA00048077"/>
    </source>
</evidence>
<sequence length="264" mass="28791">MIRAGLIACLVFAACSAPPEENGAPVREPLPDDIKRSGTAFLQPDTRALQADDFANPGFLWIDRGEALFRAGVDGSKACAACHGEDGADLAGAAAHYPLVDAASGELLNIEGRINQCREQHQSLPPLEYESDNLLALTAYVAHLSRGEPVSVDVTGPAAQYYEMGREYFFTRRGQLNLACSQCHNEHWGEKLRGDTISQGHGNAFPAYRLEWQTLGSLHRRLNDCDEGVRAEPMPLGSETYKAVELYLAKRAEGLPIETPGVRR</sequence>
<evidence type="ECO:0000256" key="15">
    <source>
        <dbReference type="PIRSR" id="PIRSR038455-1"/>
    </source>
</evidence>
<protein>
    <recommendedName>
        <fullName evidence="14">SoxAX cytochrome complex subunit A</fullName>
        <ecNumber evidence="14">2.8.5.2</ecNumber>
    </recommendedName>
    <alternativeName>
        <fullName evidence="14">Protein SoxA</fullName>
    </alternativeName>
    <alternativeName>
        <fullName evidence="14">Sulfur oxidizing protein A</fullName>
    </alternativeName>
    <alternativeName>
        <fullName evidence="14">Thiosulfate-oxidizing multienzyme system protein SoxA</fullName>
    </alternativeName>
</protein>
<dbReference type="Proteomes" id="UP000266385">
    <property type="component" value="Unassembled WGS sequence"/>
</dbReference>
<feature type="binding site" description="covalent" evidence="16">
    <location>
        <position position="79"/>
    </location>
    <ligand>
        <name>heme c</name>
        <dbReference type="ChEBI" id="CHEBI:61717"/>
        <label>1</label>
    </ligand>
</feature>
<comment type="subcellular location">
    <subcellularLocation>
        <location evidence="1 14">Periplasm</location>
    </subcellularLocation>
</comment>
<dbReference type="GO" id="GO:0042597">
    <property type="term" value="C:periplasmic space"/>
    <property type="evidence" value="ECO:0007669"/>
    <property type="project" value="UniProtKB-SubCell"/>
</dbReference>
<dbReference type="OrthoDB" id="7916986at2"/>
<dbReference type="PIRSF" id="PIRSF038455">
    <property type="entry name" value="SoxA"/>
    <property type="match status" value="1"/>
</dbReference>
<keyword evidence="4 14" id="KW-0349">Heme</keyword>
<dbReference type="GO" id="GO:0046872">
    <property type="term" value="F:metal ion binding"/>
    <property type="evidence" value="ECO:0007669"/>
    <property type="project" value="UniProtKB-KW"/>
</dbReference>
<evidence type="ECO:0000259" key="18">
    <source>
        <dbReference type="PROSITE" id="PS51007"/>
    </source>
</evidence>
<feature type="binding site" evidence="16">
    <location>
        <position position="221"/>
    </location>
    <ligand>
        <name>substrate</name>
    </ligand>
</feature>
<comment type="catalytic activity">
    <reaction evidence="12 14">
        <text>L-cysteinyl-[SoxY protein] + thiosulfate + 2 Fe(III)-[cytochrome c] = S-sulfosulfanyl-L-cysteinyl-[SoxY protein] + 2 Fe(II)-[cytochrome c] + 2 H(+)</text>
        <dbReference type="Rhea" id="RHEA:56720"/>
        <dbReference type="Rhea" id="RHEA-COMP:10350"/>
        <dbReference type="Rhea" id="RHEA-COMP:14328"/>
        <dbReference type="Rhea" id="RHEA-COMP:14399"/>
        <dbReference type="Rhea" id="RHEA-COMP:14691"/>
        <dbReference type="ChEBI" id="CHEBI:15378"/>
        <dbReference type="ChEBI" id="CHEBI:29033"/>
        <dbReference type="ChEBI" id="CHEBI:29034"/>
        <dbReference type="ChEBI" id="CHEBI:29950"/>
        <dbReference type="ChEBI" id="CHEBI:33542"/>
        <dbReference type="ChEBI" id="CHEBI:139321"/>
        <dbReference type="EC" id="2.8.5.2"/>
    </reaction>
</comment>
<keyword evidence="7" id="KW-0732">Signal</keyword>
<evidence type="ECO:0000256" key="13">
    <source>
        <dbReference type="ARBA" id="ARBA00048423"/>
    </source>
</evidence>
<feature type="binding site" description="axial binding residue" evidence="17">
    <location>
        <position position="83"/>
    </location>
    <ligand>
        <name>heme c</name>
        <dbReference type="ChEBI" id="CHEBI:61717"/>
        <label>1</label>
    </ligand>
    <ligandPart>
        <name>Fe</name>
        <dbReference type="ChEBI" id="CHEBI:18248"/>
    </ligandPart>
</feature>
<dbReference type="PROSITE" id="PS51007">
    <property type="entry name" value="CYTC"/>
    <property type="match status" value="1"/>
</dbReference>
<dbReference type="InterPro" id="IPR025710">
    <property type="entry name" value="SoxA"/>
</dbReference>
<dbReference type="Gene3D" id="1.10.760.10">
    <property type="entry name" value="Cytochrome c-like domain"/>
    <property type="match status" value="2"/>
</dbReference>
<proteinExistence type="inferred from homology"/>
<feature type="binding site" description="axial binding residue" evidence="17">
    <location>
        <position position="184"/>
    </location>
    <ligand>
        <name>heme c</name>
        <dbReference type="ChEBI" id="CHEBI:61717"/>
        <label>2</label>
    </ligand>
    <ligandPart>
        <name>Fe</name>
        <dbReference type="ChEBI" id="CHEBI:18248"/>
    </ligandPart>
</feature>
<evidence type="ECO:0000256" key="10">
    <source>
        <dbReference type="ARBA" id="ARBA00023004"/>
    </source>
</evidence>
<dbReference type="PROSITE" id="PS51257">
    <property type="entry name" value="PROKAR_LIPOPROTEIN"/>
    <property type="match status" value="1"/>
</dbReference>
<keyword evidence="3 14" id="KW-0813">Transport</keyword>
<dbReference type="GO" id="GO:0020037">
    <property type="term" value="F:heme binding"/>
    <property type="evidence" value="ECO:0007669"/>
    <property type="project" value="InterPro"/>
</dbReference>
<dbReference type="SUPFAM" id="SSF46626">
    <property type="entry name" value="Cytochrome c"/>
    <property type="match status" value="2"/>
</dbReference>
<keyword evidence="9 14" id="KW-0249">Electron transport</keyword>
<dbReference type="NCBIfam" id="TIGR04484">
    <property type="entry name" value="thiosulf_SoxA"/>
    <property type="match status" value="1"/>
</dbReference>
<dbReference type="GO" id="GO:0009055">
    <property type="term" value="F:electron transfer activity"/>
    <property type="evidence" value="ECO:0007669"/>
    <property type="project" value="InterPro"/>
</dbReference>
<gene>
    <name evidence="19" type="primary">soxA</name>
    <name evidence="19" type="ORF">D1223_18605</name>
</gene>
<evidence type="ECO:0000256" key="2">
    <source>
        <dbReference type="ARBA" id="ARBA00011530"/>
    </source>
</evidence>
<evidence type="ECO:0000256" key="6">
    <source>
        <dbReference type="ARBA" id="ARBA00022723"/>
    </source>
</evidence>
<dbReference type="AlphaFoldDB" id="A0A399R6F3"/>
<evidence type="ECO:0000256" key="1">
    <source>
        <dbReference type="ARBA" id="ARBA00004418"/>
    </source>
</evidence>
<evidence type="ECO:0000256" key="7">
    <source>
        <dbReference type="ARBA" id="ARBA00022729"/>
    </source>
</evidence>
<feature type="binding site" description="covalent" evidence="16">
    <location>
        <position position="82"/>
    </location>
    <ligand>
        <name>heme c</name>
        <dbReference type="ChEBI" id="CHEBI:61717"/>
        <label>1</label>
    </ligand>
</feature>
<comment type="catalytic activity">
    <reaction evidence="13 14">
        <text>S-sulfanyl-L-cysteinyl-[SoxY protein] + thiosulfate + 2 Fe(III)-[cytochrome c] = S-(2-sulfodisulfanyl)-L-cysteinyl-[SoxY protein] + 2 Fe(II)-[cytochrome c] + 2 H(+)</text>
        <dbReference type="Rhea" id="RHEA:51224"/>
        <dbReference type="Rhea" id="RHEA-COMP:10350"/>
        <dbReference type="Rhea" id="RHEA-COMP:14399"/>
        <dbReference type="Rhea" id="RHEA-COMP:14689"/>
        <dbReference type="Rhea" id="RHEA-COMP:14690"/>
        <dbReference type="ChEBI" id="CHEBI:15378"/>
        <dbReference type="ChEBI" id="CHEBI:29033"/>
        <dbReference type="ChEBI" id="CHEBI:29034"/>
        <dbReference type="ChEBI" id="CHEBI:33542"/>
        <dbReference type="ChEBI" id="CHEBI:61963"/>
        <dbReference type="ChEBI" id="CHEBI:140664"/>
        <dbReference type="EC" id="2.8.5.2"/>
    </reaction>
</comment>
<evidence type="ECO:0000256" key="11">
    <source>
        <dbReference type="ARBA" id="ARBA00025746"/>
    </source>
</evidence>
<comment type="cofactor">
    <cofactor evidence="16">
        <name>heme</name>
        <dbReference type="ChEBI" id="CHEBI:30413"/>
    </cofactor>
    <text evidence="16">Binds 2 heme groups per subunit.</text>
</comment>
<accession>A0A399R6F3</accession>
<evidence type="ECO:0000256" key="16">
    <source>
        <dbReference type="PIRSR" id="PIRSR038455-2"/>
    </source>
</evidence>
<dbReference type="InterPro" id="IPR036909">
    <property type="entry name" value="Cyt_c-like_dom_sf"/>
</dbReference>
<evidence type="ECO:0000256" key="4">
    <source>
        <dbReference type="ARBA" id="ARBA00022617"/>
    </source>
</evidence>
<dbReference type="Pfam" id="PF21342">
    <property type="entry name" value="SoxA-TsdA_cyt-c"/>
    <property type="match status" value="2"/>
</dbReference>
<evidence type="ECO:0000313" key="19">
    <source>
        <dbReference type="EMBL" id="RIJ26938.1"/>
    </source>
</evidence>
<organism evidence="19 20">
    <name type="scientific">Henriciella mobilis</name>
    <dbReference type="NCBI Taxonomy" id="2305467"/>
    <lineage>
        <taxon>Bacteria</taxon>
        <taxon>Pseudomonadati</taxon>
        <taxon>Pseudomonadota</taxon>
        <taxon>Alphaproteobacteria</taxon>
        <taxon>Hyphomonadales</taxon>
        <taxon>Hyphomonadaceae</taxon>
        <taxon>Henriciella</taxon>
    </lineage>
</organism>
<feature type="active site" description="Cysteine persulfide intermediate" evidence="15">
    <location>
        <position position="225"/>
    </location>
</feature>
<dbReference type="GO" id="GO:0016669">
    <property type="term" value="F:oxidoreductase activity, acting on a sulfur group of donors, cytochrome as acceptor"/>
    <property type="evidence" value="ECO:0007669"/>
    <property type="project" value="InterPro"/>
</dbReference>
<keyword evidence="6 14" id="KW-0479">Metal-binding</keyword>
<evidence type="ECO:0000256" key="14">
    <source>
        <dbReference type="PIRNR" id="PIRNR038455"/>
    </source>
</evidence>
<dbReference type="GO" id="GO:0019417">
    <property type="term" value="P:sulfur oxidation"/>
    <property type="evidence" value="ECO:0007669"/>
    <property type="project" value="InterPro"/>
</dbReference>
<feature type="binding site" description="covalent" evidence="16">
    <location>
        <position position="180"/>
    </location>
    <ligand>
        <name>heme c</name>
        <dbReference type="ChEBI" id="CHEBI:61717"/>
        <label>2</label>
    </ligand>
</feature>
<comment type="similarity">
    <text evidence="11 14">Belongs to the SoxA family.</text>
</comment>
<evidence type="ECO:0000256" key="9">
    <source>
        <dbReference type="ARBA" id="ARBA00022982"/>
    </source>
</evidence>
<dbReference type="GO" id="GO:0016740">
    <property type="term" value="F:transferase activity"/>
    <property type="evidence" value="ECO:0007669"/>
    <property type="project" value="UniProtKB-KW"/>
</dbReference>
<dbReference type="RefSeq" id="WP_119377831.1">
    <property type="nucleotide sequence ID" value="NZ_QWFX01000016.1"/>
</dbReference>
<evidence type="ECO:0000313" key="20">
    <source>
        <dbReference type="Proteomes" id="UP000266385"/>
    </source>
</evidence>
<reference evidence="19 20" key="1">
    <citation type="submission" date="2018-08" db="EMBL/GenBank/DDBJ databases">
        <title>Henriciella mobilis sp. nov., isolated from seawater.</title>
        <authorList>
            <person name="Cheng H."/>
            <person name="Wu Y.-H."/>
            <person name="Xu X.-W."/>
            <person name="Guo L.-L."/>
        </authorList>
    </citation>
    <scope>NUCLEOTIDE SEQUENCE [LARGE SCALE GENOMIC DNA]</scope>
    <source>
        <strain evidence="19 20">JN25</strain>
    </source>
</reference>
<name>A0A399R6F3_9PROT</name>
<keyword evidence="10 14" id="KW-0408">Iron</keyword>